<protein>
    <recommendedName>
        <fullName evidence="1">Rab3-GAP regulatory subunit N-terminal domain-containing protein</fullName>
    </recommendedName>
</protein>
<dbReference type="PANTHER" id="PTHR12472:SF0">
    <property type="entry name" value="RAB3 GTPASE-ACTIVATING PROTEIN NON-CATALYTIC SUBUNIT"/>
    <property type="match status" value="1"/>
</dbReference>
<accession>A0ABP0IDQ6</accession>
<evidence type="ECO:0000313" key="2">
    <source>
        <dbReference type="EMBL" id="CAK8999637.1"/>
    </source>
</evidence>
<dbReference type="Proteomes" id="UP001642484">
    <property type="component" value="Unassembled WGS sequence"/>
</dbReference>
<sequence length="279" mass="30275">MVPRARSLEDPFSVVRGGCASVAAVALGSQPFLSLHQRPVARSLQGSGRSLIATAFAIGSYARSWVLRKPNESEDPGGPAKIAGFAQTNELQVTSQPAAALELPVVAKFIDSTRQGELLVPAPLGDMALAATCDTFGRVALFCLETLRCLHLWKGYRDAQVAWLGCGCLGHNFQGRRWSFMPRAGACWSYGICVLALRPSALELVAWALTAYSSHKPGKRIWFGRMESLIELFGHLEPRCPLQAVLTTATRSIPQTAIRANQKSRQTHFGGRKNWVTSG</sequence>
<reference evidence="2 3" key="1">
    <citation type="submission" date="2024-02" db="EMBL/GenBank/DDBJ databases">
        <authorList>
            <person name="Chen Y."/>
            <person name="Shah S."/>
            <person name="Dougan E. K."/>
            <person name="Thang M."/>
            <person name="Chan C."/>
        </authorList>
    </citation>
    <scope>NUCLEOTIDE SEQUENCE [LARGE SCALE GENOMIC DNA]</scope>
</reference>
<dbReference type="Pfam" id="PF14655">
    <property type="entry name" value="RAB3GAP2_N"/>
    <property type="match status" value="1"/>
</dbReference>
<dbReference type="InterPro" id="IPR026059">
    <property type="entry name" value="Rab3GAP2"/>
</dbReference>
<name>A0ABP0IDQ6_9DINO</name>
<feature type="domain" description="Rab3-GAP regulatory subunit N-terminal" evidence="1">
    <location>
        <begin position="21"/>
        <end position="164"/>
    </location>
</feature>
<dbReference type="EMBL" id="CAXAMN010002447">
    <property type="protein sequence ID" value="CAK8999637.1"/>
    <property type="molecule type" value="Genomic_DNA"/>
</dbReference>
<gene>
    <name evidence="2" type="ORF">CCMP2556_LOCUS5728</name>
</gene>
<evidence type="ECO:0000259" key="1">
    <source>
        <dbReference type="Pfam" id="PF14655"/>
    </source>
</evidence>
<keyword evidence="3" id="KW-1185">Reference proteome</keyword>
<dbReference type="InterPro" id="IPR032839">
    <property type="entry name" value="RAB3GAP_N"/>
</dbReference>
<organism evidence="2 3">
    <name type="scientific">Durusdinium trenchii</name>
    <dbReference type="NCBI Taxonomy" id="1381693"/>
    <lineage>
        <taxon>Eukaryota</taxon>
        <taxon>Sar</taxon>
        <taxon>Alveolata</taxon>
        <taxon>Dinophyceae</taxon>
        <taxon>Suessiales</taxon>
        <taxon>Symbiodiniaceae</taxon>
        <taxon>Durusdinium</taxon>
    </lineage>
</organism>
<proteinExistence type="predicted"/>
<comment type="caution">
    <text evidence="2">The sequence shown here is derived from an EMBL/GenBank/DDBJ whole genome shotgun (WGS) entry which is preliminary data.</text>
</comment>
<evidence type="ECO:0000313" key="3">
    <source>
        <dbReference type="Proteomes" id="UP001642484"/>
    </source>
</evidence>
<dbReference type="PANTHER" id="PTHR12472">
    <property type="entry name" value="RAB3-GAP REGULATORY DOMAIN"/>
    <property type="match status" value="1"/>
</dbReference>